<dbReference type="RefSeq" id="WP_283886065.1">
    <property type="nucleotide sequence ID" value="NZ_CP126099.1"/>
</dbReference>
<keyword evidence="1" id="KW-0175">Coiled coil</keyword>
<reference evidence="3" key="1">
    <citation type="submission" date="2023-05" db="EMBL/GenBank/DDBJ databases">
        <title>Comparative genomics of Bacillaceae isolates and their secondary metabolite potential.</title>
        <authorList>
            <person name="Song L."/>
            <person name="Nielsen L.J."/>
            <person name="Mohite O."/>
            <person name="Xu X."/>
            <person name="Weber T."/>
            <person name="Kovacs A.T."/>
        </authorList>
    </citation>
    <scope>NUCLEOTIDE SEQUENCE</scope>
    <source>
        <strain evidence="3">LN15</strain>
    </source>
</reference>
<dbReference type="Pfam" id="PF14265">
    <property type="entry name" value="DUF4355"/>
    <property type="match status" value="1"/>
</dbReference>
<dbReference type="AlphaFoldDB" id="A0AA95M0F6"/>
<feature type="coiled-coil region" evidence="1">
    <location>
        <begin position="100"/>
        <end position="134"/>
    </location>
</feature>
<accession>A0AA95M0F6</accession>
<dbReference type="InterPro" id="IPR025580">
    <property type="entry name" value="Gp46"/>
</dbReference>
<organism evidence="3 4">
    <name type="scientific">Bacillus wiedmannii</name>
    <dbReference type="NCBI Taxonomy" id="1890302"/>
    <lineage>
        <taxon>Bacteria</taxon>
        <taxon>Bacillati</taxon>
        <taxon>Bacillota</taxon>
        <taxon>Bacilli</taxon>
        <taxon>Bacillales</taxon>
        <taxon>Bacillaceae</taxon>
        <taxon>Bacillus</taxon>
        <taxon>Bacillus cereus group</taxon>
    </lineage>
</organism>
<name>A0AA95M0F6_9BACI</name>
<dbReference type="Proteomes" id="UP001178303">
    <property type="component" value="Chromosome"/>
</dbReference>
<feature type="compositionally biased region" description="Basic and acidic residues" evidence="2">
    <location>
        <begin position="195"/>
        <end position="205"/>
    </location>
</feature>
<proteinExistence type="predicted"/>
<evidence type="ECO:0000256" key="1">
    <source>
        <dbReference type="SAM" id="Coils"/>
    </source>
</evidence>
<sequence>MKLSLYKKMYQPVLRLGNMQYFSDPIPDPAPNPDPVPIPNPDPLQITLEAVQAFVNDDDSGKKWLQSLTDTRVTDAIKTYENKTLPKKLEDEIAKRFPAETEDQKQLRNLKQQFERLEAEKQKETLKNKALSIATEKGLPTKLVDYFIGSDEEATVQGLGTLEEVFSLAVQQAVEEKFKQSGRDPKPPGDPGKPLTKEAIEKMTPDEINANWEQIENYLKGQ</sequence>
<feature type="compositionally biased region" description="Basic and acidic residues" evidence="2">
    <location>
        <begin position="176"/>
        <end position="187"/>
    </location>
</feature>
<evidence type="ECO:0000313" key="3">
    <source>
        <dbReference type="EMBL" id="WHY31639.1"/>
    </source>
</evidence>
<protein>
    <submittedName>
        <fullName evidence="3">DUF4355 domain-containing protein</fullName>
    </submittedName>
</protein>
<evidence type="ECO:0000256" key="2">
    <source>
        <dbReference type="SAM" id="MobiDB-lite"/>
    </source>
</evidence>
<evidence type="ECO:0000313" key="4">
    <source>
        <dbReference type="Proteomes" id="UP001178303"/>
    </source>
</evidence>
<feature type="region of interest" description="Disordered" evidence="2">
    <location>
        <begin position="176"/>
        <end position="208"/>
    </location>
</feature>
<gene>
    <name evidence="3" type="ORF">QNH45_13005</name>
</gene>
<dbReference type="EMBL" id="CP126099">
    <property type="protein sequence ID" value="WHY31639.1"/>
    <property type="molecule type" value="Genomic_DNA"/>
</dbReference>